<dbReference type="InterPro" id="IPR029063">
    <property type="entry name" value="SAM-dependent_MTases_sf"/>
</dbReference>
<dbReference type="PANTHER" id="PTHR18895:SF74">
    <property type="entry name" value="MTRF1L RELEASE FACTOR GLUTAMINE METHYLTRANSFERASE"/>
    <property type="match status" value="1"/>
</dbReference>
<accession>A0ABT9VI04</accession>
<dbReference type="Pfam" id="PF17827">
    <property type="entry name" value="PrmC_N"/>
    <property type="match status" value="1"/>
</dbReference>
<reference evidence="8 9" key="1">
    <citation type="submission" date="2023-07" db="EMBL/GenBank/DDBJ databases">
        <title>Genomic Encyclopedia of Type Strains, Phase IV (KMG-IV): sequencing the most valuable type-strain genomes for metagenomic binning, comparative biology and taxonomic classification.</title>
        <authorList>
            <person name="Goeker M."/>
        </authorList>
    </citation>
    <scope>NUCLEOTIDE SEQUENCE [LARGE SCALE GENOMIC DNA]</scope>
    <source>
        <strain evidence="8 9">DSM 16460</strain>
    </source>
</reference>
<dbReference type="EC" id="2.1.1.297" evidence="1"/>
<evidence type="ECO:0000259" key="7">
    <source>
        <dbReference type="Pfam" id="PF17827"/>
    </source>
</evidence>
<dbReference type="InterPro" id="IPR050320">
    <property type="entry name" value="N5-glutamine_MTase"/>
</dbReference>
<evidence type="ECO:0000259" key="6">
    <source>
        <dbReference type="Pfam" id="PF05175"/>
    </source>
</evidence>
<dbReference type="Proteomes" id="UP001224359">
    <property type="component" value="Unassembled WGS sequence"/>
</dbReference>
<evidence type="ECO:0000256" key="5">
    <source>
        <dbReference type="ARBA" id="ARBA00048391"/>
    </source>
</evidence>
<keyword evidence="3 8" id="KW-0808">Transferase</keyword>
<dbReference type="CDD" id="cd02440">
    <property type="entry name" value="AdoMet_MTases"/>
    <property type="match status" value="1"/>
</dbReference>
<gene>
    <name evidence="8" type="ORF">J2S77_002593</name>
</gene>
<dbReference type="InterPro" id="IPR040758">
    <property type="entry name" value="PrmC_N"/>
</dbReference>
<sequence>MTFNTVQEARVWASSFLEQHDREPRVGELLLRYLLGVSHSQWLAMGRDSLDQGLADTFVAWIHEHAETGKPIEHFTKEVDFFDDTFYVDERVLIPRPETEELVLAVLNELDDGEMVVDVGTGSGVIALSLKGRLKDATVIGTDLSEDALAVARSNGEQLERDVLWKSGDFLRPVLDEGITPDVIVSNPPYIPHAERDSLSETVSLHDPAEALFAEKNGLASYDTIMKQVMQFDTRPKLIAFEIGYDQGESVPDLIQSYDPAANVRVLQDINGKDRIVLWN</sequence>
<keyword evidence="2 8" id="KW-0489">Methyltransferase</keyword>
<dbReference type="NCBIfam" id="TIGR00536">
    <property type="entry name" value="hemK_fam"/>
    <property type="match status" value="1"/>
</dbReference>
<name>A0ABT9VI04_9BACI</name>
<dbReference type="GO" id="GO:0102559">
    <property type="term" value="F:peptide chain release factor N(5)-glutamine methyltransferase activity"/>
    <property type="evidence" value="ECO:0007669"/>
    <property type="project" value="UniProtKB-EC"/>
</dbReference>
<dbReference type="RefSeq" id="WP_306977952.1">
    <property type="nucleotide sequence ID" value="NZ_JAUSTQ010000014.1"/>
</dbReference>
<keyword evidence="4" id="KW-0949">S-adenosyl-L-methionine</keyword>
<evidence type="ECO:0000313" key="8">
    <source>
        <dbReference type="EMBL" id="MDQ0160589.1"/>
    </source>
</evidence>
<dbReference type="InterPro" id="IPR019874">
    <property type="entry name" value="RF_methyltr_PrmC"/>
</dbReference>
<evidence type="ECO:0000256" key="2">
    <source>
        <dbReference type="ARBA" id="ARBA00022603"/>
    </source>
</evidence>
<dbReference type="EMBL" id="JAUSTQ010000014">
    <property type="protein sequence ID" value="MDQ0160589.1"/>
    <property type="molecule type" value="Genomic_DNA"/>
</dbReference>
<dbReference type="PROSITE" id="PS00092">
    <property type="entry name" value="N6_MTASE"/>
    <property type="match status" value="1"/>
</dbReference>
<dbReference type="Gene3D" id="1.10.8.10">
    <property type="entry name" value="DNA helicase RuvA subunit, C-terminal domain"/>
    <property type="match status" value="1"/>
</dbReference>
<proteinExistence type="predicted"/>
<evidence type="ECO:0000256" key="1">
    <source>
        <dbReference type="ARBA" id="ARBA00012771"/>
    </source>
</evidence>
<dbReference type="NCBIfam" id="TIGR03534">
    <property type="entry name" value="RF_mod_PrmC"/>
    <property type="match status" value="1"/>
</dbReference>
<organism evidence="8 9">
    <name type="scientific">Alkalibacillus salilacus</name>
    <dbReference type="NCBI Taxonomy" id="284582"/>
    <lineage>
        <taxon>Bacteria</taxon>
        <taxon>Bacillati</taxon>
        <taxon>Bacillota</taxon>
        <taxon>Bacilli</taxon>
        <taxon>Bacillales</taxon>
        <taxon>Bacillaceae</taxon>
        <taxon>Alkalibacillus</taxon>
    </lineage>
</organism>
<dbReference type="Pfam" id="PF05175">
    <property type="entry name" value="MTS"/>
    <property type="match status" value="1"/>
</dbReference>
<dbReference type="SUPFAM" id="SSF53335">
    <property type="entry name" value="S-adenosyl-L-methionine-dependent methyltransferases"/>
    <property type="match status" value="1"/>
</dbReference>
<dbReference type="GO" id="GO:0032259">
    <property type="term" value="P:methylation"/>
    <property type="evidence" value="ECO:0007669"/>
    <property type="project" value="UniProtKB-KW"/>
</dbReference>
<dbReference type="InterPro" id="IPR007848">
    <property type="entry name" value="Small_mtfrase_dom"/>
</dbReference>
<comment type="catalytic activity">
    <reaction evidence="5">
        <text>L-glutaminyl-[peptide chain release factor] + S-adenosyl-L-methionine = N(5)-methyl-L-glutaminyl-[peptide chain release factor] + S-adenosyl-L-homocysteine + H(+)</text>
        <dbReference type="Rhea" id="RHEA:42896"/>
        <dbReference type="Rhea" id="RHEA-COMP:10271"/>
        <dbReference type="Rhea" id="RHEA-COMP:10272"/>
        <dbReference type="ChEBI" id="CHEBI:15378"/>
        <dbReference type="ChEBI" id="CHEBI:30011"/>
        <dbReference type="ChEBI" id="CHEBI:57856"/>
        <dbReference type="ChEBI" id="CHEBI:59789"/>
        <dbReference type="ChEBI" id="CHEBI:61891"/>
        <dbReference type="EC" id="2.1.1.297"/>
    </reaction>
</comment>
<dbReference type="PANTHER" id="PTHR18895">
    <property type="entry name" value="HEMK METHYLTRANSFERASE"/>
    <property type="match status" value="1"/>
</dbReference>
<evidence type="ECO:0000256" key="4">
    <source>
        <dbReference type="ARBA" id="ARBA00022691"/>
    </source>
</evidence>
<dbReference type="InterPro" id="IPR002052">
    <property type="entry name" value="DNA_methylase_N6_adenine_CS"/>
</dbReference>
<feature type="domain" description="Methyltransferase small" evidence="6">
    <location>
        <begin position="102"/>
        <end position="195"/>
    </location>
</feature>
<comment type="caution">
    <text evidence="8">The sequence shown here is derived from an EMBL/GenBank/DDBJ whole genome shotgun (WGS) entry which is preliminary data.</text>
</comment>
<feature type="domain" description="Release factor glutamine methyltransferase N-terminal" evidence="7">
    <location>
        <begin position="8"/>
        <end position="74"/>
    </location>
</feature>
<evidence type="ECO:0000313" key="9">
    <source>
        <dbReference type="Proteomes" id="UP001224359"/>
    </source>
</evidence>
<dbReference type="Gene3D" id="3.40.50.150">
    <property type="entry name" value="Vaccinia Virus protein VP39"/>
    <property type="match status" value="1"/>
</dbReference>
<dbReference type="InterPro" id="IPR004556">
    <property type="entry name" value="HemK-like"/>
</dbReference>
<protein>
    <recommendedName>
        <fullName evidence="1">peptide chain release factor N(5)-glutamine methyltransferase</fullName>
        <ecNumber evidence="1">2.1.1.297</ecNumber>
    </recommendedName>
</protein>
<keyword evidence="9" id="KW-1185">Reference proteome</keyword>
<evidence type="ECO:0000256" key="3">
    <source>
        <dbReference type="ARBA" id="ARBA00022679"/>
    </source>
</evidence>